<feature type="region of interest" description="Disordered" evidence="6">
    <location>
        <begin position="1013"/>
        <end position="1038"/>
    </location>
</feature>
<dbReference type="InterPro" id="IPR051677">
    <property type="entry name" value="AfsR-DnrI-RedD_regulator"/>
</dbReference>
<dbReference type="InterPro" id="IPR001867">
    <property type="entry name" value="OmpR/PhoB-type_DNA-bd"/>
</dbReference>
<dbReference type="Proteomes" id="UP000265614">
    <property type="component" value="Unassembled WGS sequence"/>
</dbReference>
<name>A0A3A3Z1R3_9ACTN</name>
<evidence type="ECO:0000256" key="5">
    <source>
        <dbReference type="PROSITE-ProRule" id="PRU01091"/>
    </source>
</evidence>
<keyword evidence="2" id="KW-0805">Transcription regulation</keyword>
<accession>A0A3A3Z1R3</accession>
<feature type="domain" description="OmpR/PhoB-type" evidence="7">
    <location>
        <begin position="2"/>
        <end position="106"/>
    </location>
</feature>
<dbReference type="EMBL" id="QZEZ01000001">
    <property type="protein sequence ID" value="RJK98199.1"/>
    <property type="molecule type" value="Genomic_DNA"/>
</dbReference>
<feature type="compositionally biased region" description="Pro residues" evidence="6">
    <location>
        <begin position="287"/>
        <end position="298"/>
    </location>
</feature>
<dbReference type="Gene3D" id="1.10.10.10">
    <property type="entry name" value="Winged helix-like DNA-binding domain superfamily/Winged helix DNA-binding domain"/>
    <property type="match status" value="1"/>
</dbReference>
<dbReference type="SUPFAM" id="SSF52540">
    <property type="entry name" value="P-loop containing nucleoside triphosphate hydrolases"/>
    <property type="match status" value="1"/>
</dbReference>
<dbReference type="SUPFAM" id="SSF48452">
    <property type="entry name" value="TPR-like"/>
    <property type="match status" value="3"/>
</dbReference>
<evidence type="ECO:0000256" key="4">
    <source>
        <dbReference type="ARBA" id="ARBA00023163"/>
    </source>
</evidence>
<dbReference type="GO" id="GO:0000160">
    <property type="term" value="P:phosphorelay signal transduction system"/>
    <property type="evidence" value="ECO:0007669"/>
    <property type="project" value="InterPro"/>
</dbReference>
<dbReference type="Gene3D" id="3.40.50.300">
    <property type="entry name" value="P-loop containing nucleotide triphosphate hydrolases"/>
    <property type="match status" value="1"/>
</dbReference>
<dbReference type="Pfam" id="PF03704">
    <property type="entry name" value="BTAD"/>
    <property type="match status" value="1"/>
</dbReference>
<dbReference type="SMART" id="SM00862">
    <property type="entry name" value="Trans_reg_C"/>
    <property type="match status" value="1"/>
</dbReference>
<evidence type="ECO:0000256" key="6">
    <source>
        <dbReference type="SAM" id="MobiDB-lite"/>
    </source>
</evidence>
<dbReference type="InterPro" id="IPR005158">
    <property type="entry name" value="BTAD"/>
</dbReference>
<evidence type="ECO:0000259" key="7">
    <source>
        <dbReference type="PROSITE" id="PS51755"/>
    </source>
</evidence>
<dbReference type="InterPro" id="IPR041664">
    <property type="entry name" value="AAA_16"/>
</dbReference>
<dbReference type="GO" id="GO:0006355">
    <property type="term" value="P:regulation of DNA-templated transcription"/>
    <property type="evidence" value="ECO:0007669"/>
    <property type="project" value="InterPro"/>
</dbReference>
<dbReference type="InterPro" id="IPR016032">
    <property type="entry name" value="Sig_transdc_resp-reg_C-effctor"/>
</dbReference>
<dbReference type="GO" id="GO:0043531">
    <property type="term" value="F:ADP binding"/>
    <property type="evidence" value="ECO:0007669"/>
    <property type="project" value="InterPro"/>
</dbReference>
<feature type="compositionally biased region" description="Low complexity" evidence="6">
    <location>
        <begin position="272"/>
        <end position="286"/>
    </location>
</feature>
<evidence type="ECO:0000256" key="2">
    <source>
        <dbReference type="ARBA" id="ARBA00023015"/>
    </source>
</evidence>
<protein>
    <submittedName>
        <fullName evidence="8">SARP family transcriptional regulator</fullName>
    </submittedName>
</protein>
<feature type="compositionally biased region" description="Low complexity" evidence="6">
    <location>
        <begin position="1023"/>
        <end position="1038"/>
    </location>
</feature>
<keyword evidence="3 5" id="KW-0238">DNA-binding</keyword>
<dbReference type="GO" id="GO:0003677">
    <property type="term" value="F:DNA binding"/>
    <property type="evidence" value="ECO:0007669"/>
    <property type="project" value="UniProtKB-UniRule"/>
</dbReference>
<organism evidence="8 9">
    <name type="scientific">Vallicoccus soli</name>
    <dbReference type="NCBI Taxonomy" id="2339232"/>
    <lineage>
        <taxon>Bacteria</taxon>
        <taxon>Bacillati</taxon>
        <taxon>Actinomycetota</taxon>
        <taxon>Actinomycetes</taxon>
        <taxon>Motilibacterales</taxon>
        <taxon>Vallicoccaceae</taxon>
        <taxon>Vallicoccus</taxon>
    </lineage>
</organism>
<dbReference type="InterPro" id="IPR036388">
    <property type="entry name" value="WH-like_DNA-bd_sf"/>
</dbReference>
<evidence type="ECO:0000256" key="3">
    <source>
        <dbReference type="ARBA" id="ARBA00023125"/>
    </source>
</evidence>
<proteinExistence type="inferred from homology"/>
<keyword evidence="4" id="KW-0804">Transcription</keyword>
<dbReference type="PROSITE" id="PS51755">
    <property type="entry name" value="OMPR_PHOB"/>
    <property type="match status" value="1"/>
</dbReference>
<feature type="DNA-binding region" description="OmpR/PhoB-type" evidence="5">
    <location>
        <begin position="2"/>
        <end position="106"/>
    </location>
</feature>
<dbReference type="InterPro" id="IPR011990">
    <property type="entry name" value="TPR-like_helical_dom_sf"/>
</dbReference>
<dbReference type="PANTHER" id="PTHR35807:SF1">
    <property type="entry name" value="TRANSCRIPTIONAL REGULATOR REDD"/>
    <property type="match status" value="1"/>
</dbReference>
<dbReference type="Pfam" id="PF13191">
    <property type="entry name" value="AAA_16"/>
    <property type="match status" value="1"/>
</dbReference>
<evidence type="ECO:0000313" key="9">
    <source>
        <dbReference type="Proteomes" id="UP000265614"/>
    </source>
</evidence>
<feature type="region of interest" description="Disordered" evidence="6">
    <location>
        <begin position="261"/>
        <end position="305"/>
    </location>
</feature>
<dbReference type="SMART" id="SM00028">
    <property type="entry name" value="TPR"/>
    <property type="match status" value="3"/>
</dbReference>
<keyword evidence="9" id="KW-1185">Reference proteome</keyword>
<dbReference type="PANTHER" id="PTHR35807">
    <property type="entry name" value="TRANSCRIPTIONAL REGULATOR REDD-RELATED"/>
    <property type="match status" value="1"/>
</dbReference>
<dbReference type="PRINTS" id="PR00364">
    <property type="entry name" value="DISEASERSIST"/>
</dbReference>
<dbReference type="SMART" id="SM01043">
    <property type="entry name" value="BTAD"/>
    <property type="match status" value="1"/>
</dbReference>
<evidence type="ECO:0000313" key="8">
    <source>
        <dbReference type="EMBL" id="RJK98199.1"/>
    </source>
</evidence>
<dbReference type="AlphaFoldDB" id="A0A3A3Z1R3"/>
<evidence type="ECO:0000256" key="1">
    <source>
        <dbReference type="ARBA" id="ARBA00005820"/>
    </source>
</evidence>
<comment type="caution">
    <text evidence="8">The sequence shown here is derived from an EMBL/GenBank/DDBJ whole genome shotgun (WGS) entry which is preliminary data.</text>
</comment>
<dbReference type="CDD" id="cd15831">
    <property type="entry name" value="BTAD"/>
    <property type="match status" value="1"/>
</dbReference>
<dbReference type="SUPFAM" id="SSF46894">
    <property type="entry name" value="C-terminal effector domain of the bipartite response regulators"/>
    <property type="match status" value="1"/>
</dbReference>
<dbReference type="Gene3D" id="1.25.40.10">
    <property type="entry name" value="Tetratricopeptide repeat domain"/>
    <property type="match status" value="3"/>
</dbReference>
<dbReference type="InterPro" id="IPR019734">
    <property type="entry name" value="TPR_rpt"/>
</dbReference>
<sequence>MPAHRPWSAMEFKVLGPLTVLADGRPVDVGGPRQQCVLAVLLLAAPDPVGVEALVDAVWPDDPPATARAQVQICVSKLRQRLGAGAGGAGDPAAILTRPPGYALHLGDATFDLARFRAARAGARAAGAAGRPGEGAALLGPVLAAWRPPTLAGIESPMVRDAATRLDEHRVSALEELVDLLLAAGEHGEALAVLGPEVDRDPLRERLRAQTMLALHASGRQAEALAEFQRARRVLVDELGLEPGEELRRIEAAVLRGAPVPAAPAAAPPAGPAVEAATDPGTAAATPVPPAEPGPAPTPERAGPPHLLPAAVADFTGRSGTVAEVEAALSGGCPDGPAPVVVVSGPGGVGKSALAAHVGRRLAERFPDGQLFADVHGATRPVRAAQTLERFLRALGVPGPAVPDGEEERAELYRDRLAGRRLLVVLDDVATAAQVLPLLPPDGSSAVLLTSRRRVTALPGAHRVDLGTFSTASAVALLERVVGPERVRAAPEDAAEVVRLCGHLPLAVRIAAARLAARPHWSLATMVQRLSDEAGPLDELRHEDLAVRATLQLAYDTLDERPRALLRLLALVDAPDVGGWAAPALLGVPVRVAEDVLDELVEVHLLAVVTGAGADEATTRYRLHDLVRLFARERAAQEDAAALREGAVRRYLASLLHLVGAAHAAEHGGDYLQLHGDAPREPVDPALARRLLRDPLRWLASERAALVAAVAQAAAAGEERLCWDLAVSAVTLFEAHAHFDEWRETHEVALAAARAAGDELGEAAVRASLAALRVAVQQLGPAQEELTASLATFRALDQPLGEAMVLRHLAYVDRVRGDLGRAAARQESALALFRRLGDRLGEAHALRGLAQIRIALGRGDEAVAALDEASRLCTGTSRRVGAQVEHALGEVHLAHGRVDEARACFSRVLEFAGASGDPIAELYGLAGLGVASARAGDEGLAHERLERAADLALERRQDRMRAQVLLELAALDQRAGDLPAARGAAEQALAVAERLGAQRAAEAARDLLTALARPGPAVPAPAPGADAALPGATAAGRG</sequence>
<reference evidence="8 9" key="1">
    <citation type="submission" date="2018-09" db="EMBL/GenBank/DDBJ databases">
        <title>YIM 75000 draft genome.</title>
        <authorList>
            <person name="Tang S."/>
            <person name="Feng Y."/>
        </authorList>
    </citation>
    <scope>NUCLEOTIDE SEQUENCE [LARGE SCALE GENOMIC DNA]</scope>
    <source>
        <strain evidence="8 9">YIM 75000</strain>
    </source>
</reference>
<gene>
    <name evidence="8" type="ORF">D5H78_04690</name>
</gene>
<dbReference type="InterPro" id="IPR027417">
    <property type="entry name" value="P-loop_NTPase"/>
</dbReference>
<comment type="similarity">
    <text evidence="1">Belongs to the AfsR/DnrI/RedD regulatory family.</text>
</comment>